<evidence type="ECO:0008006" key="4">
    <source>
        <dbReference type="Google" id="ProtNLM"/>
    </source>
</evidence>
<organism evidence="2 3">
    <name type="scientific">Candidatus Lloydbacteria bacterium RIFCSPHIGHO2_01_FULL_49_22</name>
    <dbReference type="NCBI Taxonomy" id="1798658"/>
    <lineage>
        <taxon>Bacteria</taxon>
        <taxon>Candidatus Lloydiibacteriota</taxon>
    </lineage>
</organism>
<sequence>MDTQEKKILVVTHSGRFHADEVMAVAALELFFAGRPYEVVRSRDPKMWGQGNYVVDVGGEFDPVRGRFDHHQAGGAGTRPDGTPYSSFGAVWKFLGTKICNGSAEVSDRIERKLGYPIDMADNGIEVYKTIYPGIHPYILHQFVGALNSTWKEGDKQTERFVETVSIFKRLLEREILVTAHELEGAAIVRKLYENSADKRLIVMDDQYPNEVLSEFPEPLFVVKPARQTGNWEVECVRNDAHGFENRKSLPKEWGGKFAEELAVQTGVPDAVFCHRACFLAVAGSKDGAIALAKIALLA</sequence>
<dbReference type="PANTHER" id="PTHR11215:SF1">
    <property type="entry name" value="MYG1 EXONUCLEASE"/>
    <property type="match status" value="1"/>
</dbReference>
<dbReference type="Proteomes" id="UP000177122">
    <property type="component" value="Unassembled WGS sequence"/>
</dbReference>
<reference evidence="2 3" key="1">
    <citation type="journal article" date="2016" name="Nat. Commun.">
        <title>Thousands of microbial genomes shed light on interconnected biogeochemical processes in an aquifer system.</title>
        <authorList>
            <person name="Anantharaman K."/>
            <person name="Brown C.T."/>
            <person name="Hug L.A."/>
            <person name="Sharon I."/>
            <person name="Castelle C.J."/>
            <person name="Probst A.J."/>
            <person name="Thomas B.C."/>
            <person name="Singh A."/>
            <person name="Wilkins M.J."/>
            <person name="Karaoz U."/>
            <person name="Brodie E.L."/>
            <person name="Williams K.H."/>
            <person name="Hubbard S.S."/>
            <person name="Banfield J.F."/>
        </authorList>
    </citation>
    <scope>NUCLEOTIDE SEQUENCE [LARGE SCALE GENOMIC DNA]</scope>
</reference>
<name>A0A1G2CWV9_9BACT</name>
<dbReference type="Pfam" id="PF03690">
    <property type="entry name" value="MYG1_exonuc"/>
    <property type="match status" value="1"/>
</dbReference>
<comment type="caution">
    <text evidence="2">The sequence shown here is derived from an EMBL/GenBank/DDBJ whole genome shotgun (WGS) entry which is preliminary data.</text>
</comment>
<dbReference type="PANTHER" id="PTHR11215">
    <property type="entry name" value="METAL DEPENDENT HYDROLASE - RELATED"/>
    <property type="match status" value="1"/>
</dbReference>
<evidence type="ECO:0000313" key="2">
    <source>
        <dbReference type="EMBL" id="OGZ05853.1"/>
    </source>
</evidence>
<dbReference type="InterPro" id="IPR003226">
    <property type="entry name" value="MYG1_exonuclease"/>
</dbReference>
<dbReference type="AlphaFoldDB" id="A0A1G2CWV9"/>
<evidence type="ECO:0000313" key="3">
    <source>
        <dbReference type="Proteomes" id="UP000177122"/>
    </source>
</evidence>
<evidence type="ECO:0000256" key="1">
    <source>
        <dbReference type="ARBA" id="ARBA00010105"/>
    </source>
</evidence>
<protein>
    <recommendedName>
        <fullName evidence="4">Metal-dependent hydrolase</fullName>
    </recommendedName>
</protein>
<gene>
    <name evidence="2" type="ORF">A2845_03560</name>
</gene>
<accession>A0A1G2CWV9</accession>
<comment type="similarity">
    <text evidence="1">Belongs to the MYG1 family.</text>
</comment>
<dbReference type="EMBL" id="MHLI01000006">
    <property type="protein sequence ID" value="OGZ05853.1"/>
    <property type="molecule type" value="Genomic_DNA"/>
</dbReference>
<dbReference type="GO" id="GO:0005737">
    <property type="term" value="C:cytoplasm"/>
    <property type="evidence" value="ECO:0007669"/>
    <property type="project" value="TreeGrafter"/>
</dbReference>
<proteinExistence type="inferred from homology"/>